<dbReference type="PANTHER" id="PTHR11481">
    <property type="entry name" value="IMMUNOGLOBULIN FC RECEPTOR"/>
    <property type="match status" value="1"/>
</dbReference>
<accession>A0A8C3NJF9</accession>
<dbReference type="InterPro" id="IPR036179">
    <property type="entry name" value="Ig-like_dom_sf"/>
</dbReference>
<keyword evidence="5" id="KW-1185">Reference proteome</keyword>
<keyword evidence="1" id="KW-0732">Signal</keyword>
<organism evidence="4 5">
    <name type="scientific">Geospiza parvula</name>
    <name type="common">Small tree-finch</name>
    <name type="synonym">Camarhynchus parvulus</name>
    <dbReference type="NCBI Taxonomy" id="87175"/>
    <lineage>
        <taxon>Eukaryota</taxon>
        <taxon>Metazoa</taxon>
        <taxon>Chordata</taxon>
        <taxon>Craniata</taxon>
        <taxon>Vertebrata</taxon>
        <taxon>Euteleostomi</taxon>
        <taxon>Archelosauria</taxon>
        <taxon>Archosauria</taxon>
        <taxon>Dinosauria</taxon>
        <taxon>Saurischia</taxon>
        <taxon>Theropoda</taxon>
        <taxon>Coelurosauria</taxon>
        <taxon>Aves</taxon>
        <taxon>Neognathae</taxon>
        <taxon>Neoaves</taxon>
        <taxon>Telluraves</taxon>
        <taxon>Australaves</taxon>
        <taxon>Passeriformes</taxon>
        <taxon>Thraupidae</taxon>
        <taxon>Camarhynchus</taxon>
    </lineage>
</organism>
<accession>A0A8U8BDJ5</accession>
<dbReference type="InterPro" id="IPR013783">
    <property type="entry name" value="Ig-like_fold"/>
</dbReference>
<name>A0A8C3NJF9_GEOPR</name>
<dbReference type="PANTHER" id="PTHR11481:SF64">
    <property type="entry name" value="FC RECEPTOR-LIKE PROTEIN 4"/>
    <property type="match status" value="1"/>
</dbReference>
<evidence type="ECO:0000256" key="2">
    <source>
        <dbReference type="ARBA" id="ARBA00023157"/>
    </source>
</evidence>
<reference evidence="4" key="1">
    <citation type="submission" date="2025-08" db="UniProtKB">
        <authorList>
            <consortium name="Ensembl"/>
        </authorList>
    </citation>
    <scope>IDENTIFICATION</scope>
</reference>
<dbReference type="Ensembl" id="ENSCPVT00000023174.2">
    <property type="protein sequence ID" value="ENSCPVP00000022194.2"/>
    <property type="gene ID" value="ENSCPVG00000015902.2"/>
</dbReference>
<dbReference type="GO" id="GO:0007166">
    <property type="term" value="P:cell surface receptor signaling pathway"/>
    <property type="evidence" value="ECO:0007669"/>
    <property type="project" value="TreeGrafter"/>
</dbReference>
<evidence type="ECO:0000256" key="3">
    <source>
        <dbReference type="SAM" id="MobiDB-lite"/>
    </source>
</evidence>
<proteinExistence type="predicted"/>
<dbReference type="InterPro" id="IPR003598">
    <property type="entry name" value="Ig_sub2"/>
</dbReference>
<dbReference type="Pfam" id="PF13895">
    <property type="entry name" value="Ig_2"/>
    <property type="match status" value="2"/>
</dbReference>
<evidence type="ECO:0000256" key="1">
    <source>
        <dbReference type="ARBA" id="ARBA00022729"/>
    </source>
</evidence>
<sequence length="301" mass="32752">MGLAGETCASTVSPSRRLCHTNVPMGTLLVEPPWRPAVLWDRVTLTCQGSGTAGATTWYKDGQRWRQEGQHRLTVTESGTYTCERPVPVDPVSSLVLQVPARALLEGDTVTLRCRGWRDNPVSSVSFYHEEKKLQELRDGTELSLSPLQLHHSGSYSCKGWVKSWVSWGWEKSAPVTVTVHGEQPTASNPTPPQPLVRDSVRGWARGAPRDAPRPLIGDLQVLQTPFVCPFTSALCPLTLPGVTPSPKSPISPISPVPIPPTPGSQPLPVPPALSVSPQCPWPMPPSPPVPWHTRCMQVTT</sequence>
<dbReference type="InterPro" id="IPR050488">
    <property type="entry name" value="Ig_Fc_receptor"/>
</dbReference>
<dbReference type="Proteomes" id="UP000694382">
    <property type="component" value="Unassembled WGS sequence"/>
</dbReference>
<evidence type="ECO:0000313" key="5">
    <source>
        <dbReference type="Proteomes" id="UP000694382"/>
    </source>
</evidence>
<evidence type="ECO:0000313" key="4">
    <source>
        <dbReference type="Ensembl" id="ENSCPVP00000022194.2"/>
    </source>
</evidence>
<dbReference type="InterPro" id="IPR007110">
    <property type="entry name" value="Ig-like_dom"/>
</dbReference>
<dbReference type="SUPFAM" id="SSF48726">
    <property type="entry name" value="Immunoglobulin"/>
    <property type="match status" value="2"/>
</dbReference>
<protein>
    <submittedName>
        <fullName evidence="4">Uncharacterized protein</fullName>
    </submittedName>
</protein>
<dbReference type="SMART" id="SM00409">
    <property type="entry name" value="IG"/>
    <property type="match status" value="2"/>
</dbReference>
<feature type="region of interest" description="Disordered" evidence="3">
    <location>
        <begin position="247"/>
        <end position="266"/>
    </location>
</feature>
<dbReference type="PROSITE" id="PS50835">
    <property type="entry name" value="IG_LIKE"/>
    <property type="match status" value="2"/>
</dbReference>
<dbReference type="InterPro" id="IPR003599">
    <property type="entry name" value="Ig_sub"/>
</dbReference>
<dbReference type="GO" id="GO:0004888">
    <property type="term" value="F:transmembrane signaling receptor activity"/>
    <property type="evidence" value="ECO:0007669"/>
    <property type="project" value="TreeGrafter"/>
</dbReference>
<dbReference type="GO" id="GO:0009897">
    <property type="term" value="C:external side of plasma membrane"/>
    <property type="evidence" value="ECO:0007669"/>
    <property type="project" value="TreeGrafter"/>
</dbReference>
<dbReference type="AlphaFoldDB" id="A0A8C3NJF9"/>
<keyword evidence="2" id="KW-1015">Disulfide bond</keyword>
<dbReference type="GO" id="GO:0006955">
    <property type="term" value="P:immune response"/>
    <property type="evidence" value="ECO:0007669"/>
    <property type="project" value="TreeGrafter"/>
</dbReference>
<dbReference type="SMART" id="SM00408">
    <property type="entry name" value="IGc2"/>
    <property type="match status" value="1"/>
</dbReference>
<reference evidence="4" key="2">
    <citation type="submission" date="2025-09" db="UniProtKB">
        <authorList>
            <consortium name="Ensembl"/>
        </authorList>
    </citation>
    <scope>IDENTIFICATION</scope>
</reference>
<dbReference type="Gene3D" id="2.60.40.10">
    <property type="entry name" value="Immunoglobulins"/>
    <property type="match status" value="2"/>
</dbReference>